<organism evidence="2 3">
    <name type="scientific">Amblyomma americanum</name>
    <name type="common">Lone star tick</name>
    <dbReference type="NCBI Taxonomy" id="6943"/>
    <lineage>
        <taxon>Eukaryota</taxon>
        <taxon>Metazoa</taxon>
        <taxon>Ecdysozoa</taxon>
        <taxon>Arthropoda</taxon>
        <taxon>Chelicerata</taxon>
        <taxon>Arachnida</taxon>
        <taxon>Acari</taxon>
        <taxon>Parasitiformes</taxon>
        <taxon>Ixodida</taxon>
        <taxon>Ixodoidea</taxon>
        <taxon>Ixodidae</taxon>
        <taxon>Amblyomminae</taxon>
        <taxon>Amblyomma</taxon>
    </lineage>
</organism>
<proteinExistence type="predicted"/>
<dbReference type="GO" id="GO:0005886">
    <property type="term" value="C:plasma membrane"/>
    <property type="evidence" value="ECO:0007669"/>
    <property type="project" value="TreeGrafter"/>
</dbReference>
<dbReference type="PROSITE" id="PS51885">
    <property type="entry name" value="NEPRILYSIN"/>
    <property type="match status" value="1"/>
</dbReference>
<gene>
    <name evidence="2" type="ORF">V5799_010435</name>
</gene>
<dbReference type="GO" id="GO:0016485">
    <property type="term" value="P:protein processing"/>
    <property type="evidence" value="ECO:0007669"/>
    <property type="project" value="TreeGrafter"/>
</dbReference>
<evidence type="ECO:0000313" key="3">
    <source>
        <dbReference type="Proteomes" id="UP001321473"/>
    </source>
</evidence>
<sequence>MLERLLHYAFTRRFLEGVVSPGGYATREASDMISAILRSVLTFVDGSSWMNAGQKLTIHLELTKTVRIMGYPRSRDLGLPGINYGALGLAVSSALMGLLDLYILGEQSYSTSANGEGGFGPRLVCLKKAYEQEMGASFAMLNKMSALRDFVGLFPAYRAFVSTASAQRLQGLGWLNEEQLFFVSFCYQQCENTDAVRSPLVNRIASFRCNVPLRHMPQFADAFNCSSGSPMVSREPCYFWEASAPA</sequence>
<dbReference type="EMBL" id="JARKHS020014637">
    <property type="protein sequence ID" value="KAK8775041.1"/>
    <property type="molecule type" value="Genomic_DNA"/>
</dbReference>
<keyword evidence="3" id="KW-1185">Reference proteome</keyword>
<reference evidence="2 3" key="1">
    <citation type="journal article" date="2023" name="Arcadia Sci">
        <title>De novo assembly of a long-read Amblyomma americanum tick genome.</title>
        <authorList>
            <person name="Chou S."/>
            <person name="Poskanzer K.E."/>
            <person name="Rollins M."/>
            <person name="Thuy-Boun P.S."/>
        </authorList>
    </citation>
    <scope>NUCLEOTIDE SEQUENCE [LARGE SCALE GENOMIC DNA]</scope>
    <source>
        <strain evidence="2">F_SG_1</strain>
        <tissue evidence="2">Salivary glands</tissue>
    </source>
</reference>
<dbReference type="Proteomes" id="UP001321473">
    <property type="component" value="Unassembled WGS sequence"/>
</dbReference>
<protein>
    <recommendedName>
        <fullName evidence="1">Peptidase M13 C-terminal domain-containing protein</fullName>
    </recommendedName>
</protein>
<dbReference type="AlphaFoldDB" id="A0AAQ4EK81"/>
<dbReference type="InterPro" id="IPR018497">
    <property type="entry name" value="Peptidase_M13_C"/>
</dbReference>
<dbReference type="SUPFAM" id="SSF55486">
    <property type="entry name" value="Metalloproteases ('zincins'), catalytic domain"/>
    <property type="match status" value="1"/>
</dbReference>
<comment type="caution">
    <text evidence="2">The sequence shown here is derived from an EMBL/GenBank/DDBJ whole genome shotgun (WGS) entry which is preliminary data.</text>
</comment>
<dbReference type="InterPro" id="IPR024079">
    <property type="entry name" value="MetalloPept_cat_dom_sf"/>
</dbReference>
<accession>A0AAQ4EK81</accession>
<dbReference type="Gene3D" id="3.40.390.10">
    <property type="entry name" value="Collagenase (Catalytic Domain)"/>
    <property type="match status" value="1"/>
</dbReference>
<dbReference type="PANTHER" id="PTHR11733:SF241">
    <property type="entry name" value="GH26575P-RELATED"/>
    <property type="match status" value="1"/>
</dbReference>
<name>A0AAQ4EK81_AMBAM</name>
<dbReference type="Pfam" id="PF01431">
    <property type="entry name" value="Peptidase_M13"/>
    <property type="match status" value="1"/>
</dbReference>
<dbReference type="PANTHER" id="PTHR11733">
    <property type="entry name" value="ZINC METALLOPROTEASE FAMILY M13 NEPRILYSIN-RELATED"/>
    <property type="match status" value="1"/>
</dbReference>
<dbReference type="InterPro" id="IPR000718">
    <property type="entry name" value="Peptidase_M13"/>
</dbReference>
<feature type="domain" description="Peptidase M13 C-terminal" evidence="1">
    <location>
        <begin position="148"/>
        <end position="236"/>
    </location>
</feature>
<dbReference type="GO" id="GO:0004222">
    <property type="term" value="F:metalloendopeptidase activity"/>
    <property type="evidence" value="ECO:0007669"/>
    <property type="project" value="InterPro"/>
</dbReference>
<evidence type="ECO:0000313" key="2">
    <source>
        <dbReference type="EMBL" id="KAK8775041.1"/>
    </source>
</evidence>
<evidence type="ECO:0000259" key="1">
    <source>
        <dbReference type="Pfam" id="PF01431"/>
    </source>
</evidence>